<dbReference type="GO" id="GO:0030425">
    <property type="term" value="C:dendrite"/>
    <property type="evidence" value="ECO:0007669"/>
    <property type="project" value="TreeGrafter"/>
</dbReference>
<dbReference type="InterPro" id="IPR001660">
    <property type="entry name" value="SAM"/>
</dbReference>
<keyword evidence="9" id="KW-0009">Actin-binding</keyword>
<evidence type="ECO:0000259" key="18">
    <source>
        <dbReference type="PROSITE" id="PS50105"/>
    </source>
</evidence>
<feature type="region of interest" description="Disordered" evidence="17">
    <location>
        <begin position="1251"/>
        <end position="1294"/>
    </location>
</feature>
<feature type="compositionally biased region" description="Basic and acidic residues" evidence="17">
    <location>
        <begin position="1"/>
        <end position="12"/>
    </location>
</feature>
<reference evidence="20 21" key="1">
    <citation type="journal article" date="2020" name="Nature">
        <title>Six reference-quality genomes reveal evolution of bat adaptations.</title>
        <authorList>
            <person name="Jebb D."/>
            <person name="Huang Z."/>
            <person name="Pippel M."/>
            <person name="Hughes G.M."/>
            <person name="Lavrichenko K."/>
            <person name="Devanna P."/>
            <person name="Winkler S."/>
            <person name="Jermiin L.S."/>
            <person name="Skirmuntt E.C."/>
            <person name="Katzourakis A."/>
            <person name="Burkitt-Gray L."/>
            <person name="Ray D.A."/>
            <person name="Sullivan K.A.M."/>
            <person name="Roscito J.G."/>
            <person name="Kirilenko B.M."/>
            <person name="Davalos L.M."/>
            <person name="Corthals A.P."/>
            <person name="Power M.L."/>
            <person name="Jones G."/>
            <person name="Ransome R.D."/>
            <person name="Dechmann D.K.N."/>
            <person name="Locatelli A.G."/>
            <person name="Puechmaille S.J."/>
            <person name="Fedrigo O."/>
            <person name="Jarvis E.D."/>
            <person name="Hiller M."/>
            <person name="Vernes S.C."/>
            <person name="Myers E.W."/>
            <person name="Teeling E.C."/>
        </authorList>
    </citation>
    <scope>NUCLEOTIDE SEQUENCE [LARGE SCALE GENOMIC DNA]</scope>
    <source>
        <strain evidence="20">MRouAeg1</strain>
        <tissue evidence="20">Muscle</tissue>
    </source>
</reference>
<evidence type="ECO:0000256" key="14">
    <source>
        <dbReference type="ARBA" id="ARBA00077125"/>
    </source>
</evidence>
<feature type="compositionally biased region" description="Polar residues" evidence="17">
    <location>
        <begin position="925"/>
        <end position="939"/>
    </location>
</feature>
<evidence type="ECO:0000256" key="8">
    <source>
        <dbReference type="ARBA" id="ARBA00023054"/>
    </source>
</evidence>
<dbReference type="Gene3D" id="1.10.150.50">
    <property type="entry name" value="Transcription Factor, Ets-1"/>
    <property type="match status" value="1"/>
</dbReference>
<feature type="region of interest" description="Disordered" evidence="17">
    <location>
        <begin position="413"/>
        <end position="432"/>
    </location>
</feature>
<evidence type="ECO:0000259" key="19">
    <source>
        <dbReference type="PROSITE" id="PS50106"/>
    </source>
</evidence>
<evidence type="ECO:0000256" key="11">
    <source>
        <dbReference type="ARBA" id="ARBA00034103"/>
    </source>
</evidence>
<dbReference type="GO" id="GO:0007015">
    <property type="term" value="P:actin filament organization"/>
    <property type="evidence" value="ECO:0007669"/>
    <property type="project" value="TreeGrafter"/>
</dbReference>
<comment type="caution">
    <text evidence="20">The sequence shown here is derived from an EMBL/GenBank/DDBJ whole genome shotgun (WGS) entry which is preliminary data.</text>
</comment>
<keyword evidence="21" id="KW-1185">Reference proteome</keyword>
<feature type="domain" description="PDZ" evidence="19">
    <location>
        <begin position="504"/>
        <end position="592"/>
    </location>
</feature>
<feature type="region of interest" description="Disordered" evidence="17">
    <location>
        <begin position="85"/>
        <end position="117"/>
    </location>
</feature>
<feature type="compositionally biased region" description="Basic and acidic residues" evidence="17">
    <location>
        <begin position="312"/>
        <end position="332"/>
    </location>
</feature>
<dbReference type="GO" id="GO:0005737">
    <property type="term" value="C:cytoplasm"/>
    <property type="evidence" value="ECO:0007669"/>
    <property type="project" value="TreeGrafter"/>
</dbReference>
<evidence type="ECO:0000256" key="7">
    <source>
        <dbReference type="ARBA" id="ARBA00023018"/>
    </source>
</evidence>
<evidence type="ECO:0000256" key="15">
    <source>
        <dbReference type="ARBA" id="ARBA00082439"/>
    </source>
</evidence>
<feature type="coiled-coil region" evidence="16">
    <location>
        <begin position="680"/>
        <end position="777"/>
    </location>
</feature>
<dbReference type="PANTHER" id="PTHR16154:SF22">
    <property type="entry name" value="NEURABIN-1"/>
    <property type="match status" value="1"/>
</dbReference>
<keyword evidence="6" id="KW-0524">Neurogenesis</keyword>
<feature type="region of interest" description="Disordered" evidence="17">
    <location>
        <begin position="147"/>
        <end position="213"/>
    </location>
</feature>
<feature type="region of interest" description="Disordered" evidence="17">
    <location>
        <begin position="1"/>
        <end position="66"/>
    </location>
</feature>
<evidence type="ECO:0000313" key="21">
    <source>
        <dbReference type="Proteomes" id="UP000593571"/>
    </source>
</evidence>
<evidence type="ECO:0000256" key="13">
    <source>
        <dbReference type="ARBA" id="ARBA00076637"/>
    </source>
</evidence>
<dbReference type="InterPro" id="IPR036034">
    <property type="entry name" value="PDZ_sf"/>
</dbReference>
<feature type="region of interest" description="Disordered" evidence="17">
    <location>
        <begin position="627"/>
        <end position="647"/>
    </location>
</feature>
<dbReference type="PANTHER" id="PTHR16154">
    <property type="entry name" value="NEURABIN"/>
    <property type="match status" value="1"/>
</dbReference>
<feature type="coiled-coil region" evidence="16">
    <location>
        <begin position="600"/>
        <end position="627"/>
    </location>
</feature>
<evidence type="ECO:0000313" key="20">
    <source>
        <dbReference type="EMBL" id="KAF6419207.1"/>
    </source>
</evidence>
<dbReference type="SMART" id="SM00454">
    <property type="entry name" value="SAM"/>
    <property type="match status" value="1"/>
</dbReference>
<feature type="compositionally biased region" description="Polar residues" evidence="17">
    <location>
        <begin position="196"/>
        <end position="213"/>
    </location>
</feature>
<dbReference type="GO" id="GO:0014069">
    <property type="term" value="C:postsynaptic density"/>
    <property type="evidence" value="ECO:0007669"/>
    <property type="project" value="TreeGrafter"/>
</dbReference>
<keyword evidence="4" id="KW-0597">Phosphoprotein</keyword>
<keyword evidence="7" id="KW-0770">Synapse</keyword>
<dbReference type="Pfam" id="PF00595">
    <property type="entry name" value="PDZ"/>
    <property type="match status" value="1"/>
</dbReference>
<evidence type="ECO:0000256" key="10">
    <source>
        <dbReference type="ARBA" id="ARBA00023212"/>
    </source>
</evidence>
<dbReference type="Pfam" id="PF07647">
    <property type="entry name" value="SAM_2"/>
    <property type="match status" value="1"/>
</dbReference>
<dbReference type="CDD" id="cd09512">
    <property type="entry name" value="SAM_Neurabin-like"/>
    <property type="match status" value="1"/>
</dbReference>
<dbReference type="GO" id="GO:0031175">
    <property type="term" value="P:neuron projection development"/>
    <property type="evidence" value="ECO:0007669"/>
    <property type="project" value="TreeGrafter"/>
</dbReference>
<dbReference type="SUPFAM" id="SSF50156">
    <property type="entry name" value="PDZ domain-like"/>
    <property type="match status" value="1"/>
</dbReference>
<feature type="compositionally biased region" description="Basic and acidic residues" evidence="17">
    <location>
        <begin position="1251"/>
        <end position="1275"/>
    </location>
</feature>
<feature type="region of interest" description="Disordered" evidence="17">
    <location>
        <begin position="888"/>
        <end position="939"/>
    </location>
</feature>
<dbReference type="GO" id="GO:0019722">
    <property type="term" value="P:calcium-mediated signaling"/>
    <property type="evidence" value="ECO:0007669"/>
    <property type="project" value="TreeGrafter"/>
</dbReference>
<evidence type="ECO:0000256" key="6">
    <source>
        <dbReference type="ARBA" id="ARBA00022902"/>
    </source>
</evidence>
<feature type="compositionally biased region" description="Low complexity" evidence="17">
    <location>
        <begin position="1070"/>
        <end position="1081"/>
    </location>
</feature>
<dbReference type="SMART" id="SM00228">
    <property type="entry name" value="PDZ"/>
    <property type="match status" value="1"/>
</dbReference>
<evidence type="ECO:0000256" key="9">
    <source>
        <dbReference type="ARBA" id="ARBA00023203"/>
    </source>
</evidence>
<accession>A0A7J8D7R2</accession>
<evidence type="ECO:0000256" key="5">
    <source>
        <dbReference type="ARBA" id="ARBA00022782"/>
    </source>
</evidence>
<dbReference type="EMBL" id="JACASE010000013">
    <property type="protein sequence ID" value="KAF6419207.1"/>
    <property type="molecule type" value="Genomic_DNA"/>
</dbReference>
<dbReference type="InterPro" id="IPR001478">
    <property type="entry name" value="PDZ"/>
</dbReference>
<evidence type="ECO:0000256" key="3">
    <source>
        <dbReference type="ARBA" id="ARBA00022490"/>
    </source>
</evidence>
<evidence type="ECO:0000256" key="17">
    <source>
        <dbReference type="SAM" id="MobiDB-lite"/>
    </source>
</evidence>
<evidence type="ECO:0000256" key="16">
    <source>
        <dbReference type="SAM" id="Coils"/>
    </source>
</evidence>
<feature type="compositionally biased region" description="Basic and acidic residues" evidence="17">
    <location>
        <begin position="33"/>
        <end position="49"/>
    </location>
</feature>
<organism evidence="20 21">
    <name type="scientific">Rousettus aegyptiacus</name>
    <name type="common">Egyptian fruit bat</name>
    <name type="synonym">Pteropus aegyptiacus</name>
    <dbReference type="NCBI Taxonomy" id="9407"/>
    <lineage>
        <taxon>Eukaryota</taxon>
        <taxon>Metazoa</taxon>
        <taxon>Chordata</taxon>
        <taxon>Craniata</taxon>
        <taxon>Vertebrata</taxon>
        <taxon>Euteleostomi</taxon>
        <taxon>Mammalia</taxon>
        <taxon>Eutheria</taxon>
        <taxon>Laurasiatheria</taxon>
        <taxon>Chiroptera</taxon>
        <taxon>Yinpterochiroptera</taxon>
        <taxon>Pteropodoidea</taxon>
        <taxon>Pteropodidae</taxon>
        <taxon>Rousettinae</taxon>
        <taxon>Rousettus</taxon>
    </lineage>
</organism>
<dbReference type="PROSITE" id="PS50105">
    <property type="entry name" value="SAM_DOMAIN"/>
    <property type="match status" value="1"/>
</dbReference>
<keyword evidence="2" id="KW-0217">Developmental protein</keyword>
<feature type="region of interest" description="Disordered" evidence="17">
    <location>
        <begin position="1104"/>
        <end position="1154"/>
    </location>
</feature>
<feature type="compositionally biased region" description="Acidic residues" evidence="17">
    <location>
        <begin position="627"/>
        <end position="643"/>
    </location>
</feature>
<dbReference type="Pfam" id="PF17817">
    <property type="entry name" value="PDZ_5"/>
    <property type="match status" value="1"/>
</dbReference>
<dbReference type="CDD" id="cd06790">
    <property type="entry name" value="PDZ_neurabin-like"/>
    <property type="match status" value="1"/>
</dbReference>
<dbReference type="SUPFAM" id="SSF47769">
    <property type="entry name" value="SAM/Pointed domain"/>
    <property type="match status" value="1"/>
</dbReference>
<dbReference type="FunFam" id="1.10.150.50:FF:000008">
    <property type="entry name" value="Neurabin-1 isoform 1-like protein"/>
    <property type="match status" value="1"/>
</dbReference>
<dbReference type="InterPro" id="IPR013761">
    <property type="entry name" value="SAM/pointed_sf"/>
</dbReference>
<sequence length="1294" mass="144690">MLKTESSGERTTLRSASPHRNAYRTEFQALKSTFDKPKSDGEQKTKEGEGSQQSRGRKYGSNVNRIKNLFMQMGMEPNENAAVIAKTRGKGRPSSPQRRMKPKEFLEKTDGSVVKLESSVSERISRFDTMYDGPSYSKFTETRKLFERSVHESGQNNRYSPKKEKAGGSEPQDEWGGSKSNRGSTDSLDSLSSRTEAVSPTVSQLSAVFENTDSPSAILSEKAESNEYSVTGHYPLNLPSVTVTNLDTFGHLKDSNSWSSPSKHSDDSEDAQKSITTLVPEVVSKSASLALMPSEEIQQSKEAEDSTSNQETPDRIDKDILEEPCAEDKAMPKSDILSPRNEPLEDAKANLVGNEAAMQQKKELAGGDFTSPDASGSSCGKEVPEDSNNFESSHVYMHSDYNVYRVRSRYNSDWGETGTEQDEQEDSDENSYYQPDMEYSEIVGLPEEEDIPVNRKIKFSSAPIKVFSTYSNEDYDRRNDEVDPVAASAEYELEKRVEKLELFPVELEKDEDGLGISIIGMGVGADAGLEKLGIFVKTVTDGGAAQRDGRIQVNDQIVEVDGISLVGVTQNFAATVLRNTKGNVRFVIGREKPGQVSEVAQLISQTLEQERRQRELLEQHYAQYDADDDETGEYATDEEEDEVGPVLPGSDMAIEVFELPENEDMFSPSDLDTSKLSHKFKELQIKHAVTEAEIQKLKTKLQAAENEKVRWELEKNQLQQNIEENKERMLKLESYWIEAQTLCHTVNEHLKETQSQYQALEKKYNKAKKLIKDFQQKELDFIKRQEAERKKIEDLEKAHVVEVQGLQVRIRDLEAEVFRLLKQNGTQVNNNNNIFERRTSLGEVSKADSVENLDVKQTSCQDGLSQDLNEAVPETERLDSKALKTRAQLSVKNRRQRPSRTRLYDSVSSTDGEDSLERKGLRISSPESDSGAPSLTSVAGSVPFSADHIAEFQGPLHPEREPSSSIWGDTSLSSPSKSDHNLEESPYHHQATTKKISQGKDGAKGPKSVRASSSLVVQGGKIKRKFVDLGAPLRRNSSKGKKWKEKEKEASRFSPGSRIFRGRLEHWKPKPSSAAQASPRSPCMPFSWFNESWKGSYSFRNLPSPTSPLQPSPETLISDKKGSKNFTFNDDFSPSSTSSADLSGLGAEPKTPGLSQSLALSSDEILDDGQSPKHGQCQNRAVPEWSVQQVSHWLMSLSLEQYVSEFSAQNITGEQLLQLDGNKLKALGMTSSQDRAVVKKKLKEMKVSLEKARKAQEKMEKQREKLRRKEQEQMQRKSKKTEKMTATVEGAGEP</sequence>
<proteinExistence type="predicted"/>
<keyword evidence="8 16" id="KW-0175">Coiled coil</keyword>
<dbReference type="Gene3D" id="2.30.42.10">
    <property type="match status" value="1"/>
</dbReference>
<evidence type="ECO:0000256" key="4">
    <source>
        <dbReference type="ARBA" id="ARBA00022553"/>
    </source>
</evidence>
<feature type="compositionally biased region" description="Low complexity" evidence="17">
    <location>
        <begin position="182"/>
        <end position="195"/>
    </location>
</feature>
<feature type="compositionally biased region" description="Basic and acidic residues" evidence="17">
    <location>
        <begin position="263"/>
        <end position="272"/>
    </location>
</feature>
<keyword evidence="3" id="KW-0963">Cytoplasm</keyword>
<feature type="region of interest" description="Disordered" evidence="17">
    <location>
        <begin position="249"/>
        <end position="390"/>
    </location>
</feature>
<dbReference type="FunFam" id="2.30.42.10:FF:000010">
    <property type="entry name" value="Neurabin-1 isoform 1"/>
    <property type="match status" value="1"/>
</dbReference>
<protein>
    <recommendedName>
        <fullName evidence="12">Neurabin-1</fullName>
    </recommendedName>
    <alternativeName>
        <fullName evidence="14">Neurabin-I</fullName>
    </alternativeName>
    <alternativeName>
        <fullName evidence="13">Neural tissue-specific F-actin-binding protein I</fullName>
    </alternativeName>
    <alternativeName>
        <fullName evidence="15">Protein phosphatase 1 regulatory subunit 9A</fullName>
    </alternativeName>
</protein>
<evidence type="ECO:0000256" key="12">
    <source>
        <dbReference type="ARBA" id="ARBA00067399"/>
    </source>
</evidence>
<comment type="subcellular location">
    <subcellularLocation>
        <location evidence="1">Cytoplasm</location>
        <location evidence="1">Cytoskeleton</location>
    </subcellularLocation>
    <subcellularLocation>
        <location evidence="11">Synapse</location>
    </subcellularLocation>
</comment>
<feature type="compositionally biased region" description="Acidic residues" evidence="17">
    <location>
        <begin position="419"/>
        <end position="429"/>
    </location>
</feature>
<name>A0A7J8D7R2_ROUAE</name>
<gene>
    <name evidence="20" type="ORF">HJG63_015775</name>
</gene>
<evidence type="ECO:0000256" key="1">
    <source>
        <dbReference type="ARBA" id="ARBA00004245"/>
    </source>
</evidence>
<dbReference type="Proteomes" id="UP000593571">
    <property type="component" value="Unassembled WGS sequence"/>
</dbReference>
<dbReference type="InterPro" id="IPR043446">
    <property type="entry name" value="Neurabin-like"/>
</dbReference>
<feature type="compositionally biased region" description="Polar residues" evidence="17">
    <location>
        <begin position="963"/>
        <end position="976"/>
    </location>
</feature>
<dbReference type="GO" id="GO:0051015">
    <property type="term" value="F:actin filament binding"/>
    <property type="evidence" value="ECO:0007669"/>
    <property type="project" value="TreeGrafter"/>
</dbReference>
<dbReference type="InterPro" id="IPR040645">
    <property type="entry name" value="Neurabin-1/2_PDZ"/>
</dbReference>
<keyword evidence="10" id="KW-0206">Cytoskeleton</keyword>
<feature type="compositionally biased region" description="Polar residues" evidence="17">
    <location>
        <begin position="1124"/>
        <end position="1141"/>
    </location>
</feature>
<dbReference type="PROSITE" id="PS50106">
    <property type="entry name" value="PDZ"/>
    <property type="match status" value="1"/>
</dbReference>
<feature type="region of interest" description="Disordered" evidence="17">
    <location>
        <begin position="1028"/>
        <end position="1081"/>
    </location>
</feature>
<feature type="domain" description="SAM" evidence="18">
    <location>
        <begin position="1185"/>
        <end position="1248"/>
    </location>
</feature>
<keyword evidence="5" id="KW-0221">Differentiation</keyword>
<feature type="compositionally biased region" description="Basic and acidic residues" evidence="17">
    <location>
        <begin position="977"/>
        <end position="987"/>
    </location>
</feature>
<evidence type="ECO:0000256" key="2">
    <source>
        <dbReference type="ARBA" id="ARBA00022473"/>
    </source>
</evidence>
<feature type="region of interest" description="Disordered" evidence="17">
    <location>
        <begin position="954"/>
        <end position="1012"/>
    </location>
</feature>
<dbReference type="GO" id="GO:0015629">
    <property type="term" value="C:actin cytoskeleton"/>
    <property type="evidence" value="ECO:0007669"/>
    <property type="project" value="TreeGrafter"/>
</dbReference>